<protein>
    <submittedName>
        <fullName evidence="1">Uncharacterized protein</fullName>
    </submittedName>
</protein>
<keyword evidence="2" id="KW-1185">Reference proteome</keyword>
<reference evidence="1 2" key="1">
    <citation type="submission" date="2021-06" db="EMBL/GenBank/DDBJ databases">
        <authorList>
            <person name="Palmer J.M."/>
        </authorList>
    </citation>
    <scope>NUCLEOTIDE SEQUENCE [LARGE SCALE GENOMIC DNA]</scope>
    <source>
        <strain evidence="1 2">MEX-2019</strain>
        <tissue evidence="1">Muscle</tissue>
    </source>
</reference>
<name>A0AAV9S1F8_9TELE</name>
<dbReference type="EMBL" id="JAHHUM010000997">
    <property type="protein sequence ID" value="KAK5615158.1"/>
    <property type="molecule type" value="Genomic_DNA"/>
</dbReference>
<gene>
    <name evidence="1" type="ORF">CRENBAI_005033</name>
</gene>
<proteinExistence type="predicted"/>
<sequence>MHVMASLSIWLHNFWQQKHVFSCSRLKASSMSVGTFFPSSTVVYFKFAVILCRGSSQVSPKLCSGIRVSLIAGQFKALLFNHSFVLLLQSRSPPFTLPPTKSTMLLRTFA</sequence>
<organism evidence="1 2">
    <name type="scientific">Crenichthys baileyi</name>
    <name type="common">White River springfish</name>
    <dbReference type="NCBI Taxonomy" id="28760"/>
    <lineage>
        <taxon>Eukaryota</taxon>
        <taxon>Metazoa</taxon>
        <taxon>Chordata</taxon>
        <taxon>Craniata</taxon>
        <taxon>Vertebrata</taxon>
        <taxon>Euteleostomi</taxon>
        <taxon>Actinopterygii</taxon>
        <taxon>Neopterygii</taxon>
        <taxon>Teleostei</taxon>
        <taxon>Neoteleostei</taxon>
        <taxon>Acanthomorphata</taxon>
        <taxon>Ovalentaria</taxon>
        <taxon>Atherinomorphae</taxon>
        <taxon>Cyprinodontiformes</taxon>
        <taxon>Goodeidae</taxon>
        <taxon>Crenichthys</taxon>
    </lineage>
</organism>
<evidence type="ECO:0000313" key="1">
    <source>
        <dbReference type="EMBL" id="KAK5615158.1"/>
    </source>
</evidence>
<accession>A0AAV9S1F8</accession>
<dbReference type="Proteomes" id="UP001311232">
    <property type="component" value="Unassembled WGS sequence"/>
</dbReference>
<dbReference type="AlphaFoldDB" id="A0AAV9S1F8"/>
<evidence type="ECO:0000313" key="2">
    <source>
        <dbReference type="Proteomes" id="UP001311232"/>
    </source>
</evidence>
<comment type="caution">
    <text evidence="1">The sequence shown here is derived from an EMBL/GenBank/DDBJ whole genome shotgun (WGS) entry which is preliminary data.</text>
</comment>